<accession>A0ABY8MKH4</accession>
<dbReference type="EMBL" id="CP123443">
    <property type="protein sequence ID" value="WGK69309.1"/>
    <property type="molecule type" value="Genomic_DNA"/>
</dbReference>
<dbReference type="InterPro" id="IPR005733">
    <property type="entry name" value="TopoI_bac-type"/>
</dbReference>
<dbReference type="Gene3D" id="2.70.20.10">
    <property type="entry name" value="Topoisomerase I, domain 3"/>
    <property type="match status" value="1"/>
</dbReference>
<comment type="subunit">
    <text evidence="10">Monomer.</text>
</comment>
<dbReference type="SUPFAM" id="SSF56712">
    <property type="entry name" value="Prokaryotic type I DNA topoisomerase"/>
    <property type="match status" value="1"/>
</dbReference>
<feature type="compositionally biased region" description="Basic residues" evidence="11">
    <location>
        <begin position="913"/>
        <end position="939"/>
    </location>
</feature>
<proteinExistence type="inferred from homology"/>
<evidence type="ECO:0000256" key="1">
    <source>
        <dbReference type="ARBA" id="ARBA00000213"/>
    </source>
</evidence>
<dbReference type="EC" id="5.6.2.1" evidence="10"/>
<feature type="site" description="Interaction with DNA" evidence="10">
    <location>
        <position position="227"/>
    </location>
</feature>
<keyword evidence="9 10" id="KW-0413">Isomerase</keyword>
<evidence type="ECO:0000256" key="3">
    <source>
        <dbReference type="ARBA" id="ARBA00022723"/>
    </source>
</evidence>
<dbReference type="GO" id="GO:0003917">
    <property type="term" value="F:DNA topoisomerase type I (single strand cut, ATP-independent) activity"/>
    <property type="evidence" value="ECO:0007669"/>
    <property type="project" value="UniProtKB-EC"/>
</dbReference>
<evidence type="ECO:0000313" key="15">
    <source>
        <dbReference type="Proteomes" id="UP001228690"/>
    </source>
</evidence>
<evidence type="ECO:0000256" key="5">
    <source>
        <dbReference type="ARBA" id="ARBA00022833"/>
    </source>
</evidence>
<keyword evidence="15" id="KW-1185">Reference proteome</keyword>
<dbReference type="Proteomes" id="UP001228690">
    <property type="component" value="Chromosome"/>
</dbReference>
<evidence type="ECO:0000256" key="11">
    <source>
        <dbReference type="SAM" id="MobiDB-lite"/>
    </source>
</evidence>
<dbReference type="InterPro" id="IPR013498">
    <property type="entry name" value="Topo_IA_Znf"/>
</dbReference>
<feature type="region of interest" description="Disordered" evidence="11">
    <location>
        <begin position="519"/>
        <end position="570"/>
    </location>
</feature>
<dbReference type="RefSeq" id="WP_326927491.1">
    <property type="nucleotide sequence ID" value="NZ_CP123443.1"/>
</dbReference>
<feature type="compositionally biased region" description="Low complexity" evidence="11">
    <location>
        <begin position="940"/>
        <end position="956"/>
    </location>
</feature>
<feature type="domain" description="Toprim" evidence="12">
    <location>
        <begin position="82"/>
        <end position="197"/>
    </location>
</feature>
<dbReference type="SUPFAM" id="SSF57783">
    <property type="entry name" value="Zinc beta-ribbon"/>
    <property type="match status" value="4"/>
</dbReference>
<dbReference type="SMART" id="SM00437">
    <property type="entry name" value="TOP1Ac"/>
    <property type="match status" value="1"/>
</dbReference>
<evidence type="ECO:0000256" key="7">
    <source>
        <dbReference type="ARBA" id="ARBA00023029"/>
    </source>
</evidence>
<keyword evidence="4" id="KW-0863">Zinc-finger</keyword>
<dbReference type="Gene3D" id="3.30.65.10">
    <property type="entry name" value="Bacterial Topoisomerase I, domain 1"/>
    <property type="match status" value="4"/>
</dbReference>
<keyword evidence="8 10" id="KW-0238">DNA-binding</keyword>
<comment type="similarity">
    <text evidence="2 10">Belongs to the type IA topoisomerase family.</text>
</comment>
<evidence type="ECO:0000259" key="13">
    <source>
        <dbReference type="PROSITE" id="PS52039"/>
    </source>
</evidence>
<feature type="site" description="Interaction with DNA" evidence="10">
    <location>
        <position position="112"/>
    </location>
</feature>
<feature type="compositionally biased region" description="Basic residues" evidence="11">
    <location>
        <begin position="964"/>
        <end position="984"/>
    </location>
</feature>
<dbReference type="InterPro" id="IPR000380">
    <property type="entry name" value="Topo_IA"/>
</dbReference>
<dbReference type="InterPro" id="IPR006171">
    <property type="entry name" value="TOPRIM_dom"/>
</dbReference>
<feature type="active site" description="O-(5'-phospho-DNA)-tyrosine intermediate" evidence="10">
    <location>
        <position position="392"/>
    </location>
</feature>
<reference evidence="14 15" key="1">
    <citation type="submission" date="2023-04" db="EMBL/GenBank/DDBJ databases">
        <title>Spirochaete genome identified in red abalone sample constitutes a novel genus.</title>
        <authorList>
            <person name="Sharma S.P."/>
            <person name="Purcell C.M."/>
            <person name="Hyde J.R."/>
            <person name="Severin A.J."/>
        </authorList>
    </citation>
    <scope>NUCLEOTIDE SEQUENCE [LARGE SCALE GENOMIC DNA]</scope>
    <source>
        <strain evidence="14 15">SP-2023</strain>
    </source>
</reference>
<evidence type="ECO:0000256" key="2">
    <source>
        <dbReference type="ARBA" id="ARBA00009446"/>
    </source>
</evidence>
<keyword evidence="5" id="KW-0862">Zinc</keyword>
<dbReference type="InterPro" id="IPR013824">
    <property type="entry name" value="Topo_IA_cen_sub1"/>
</dbReference>
<sequence>MTPKTPITPVADEEVEKTTAEKAVVKKSAAKKTAAKKAAKKATKKVGVKKAATKAVKKTLKKVGAKKAATAGTSAAKFGSGKKLLIVESPAKARTLSKFLGSDFLIRASVGHVRDLPQKGNSRKGLGIDIENGFQPDYQIIPGKEKTVQELRAYAAKASEIFLAPDPDREGESIAWHLAELLEVRDKPVHRVTYGAITKKAVQEAIAKPRDIDMDLVNAQQGRRVLDRLVGFELSPFLWKKVAMRLSAGRVQSVAVRLVVEREQQIRAFVAEEYWKLSALLEGRDVDNKKVSFSAELVQWRDERFALGRKAASSEEEVQKVLAGLENATYTLEEVQKKDTRRKAPAPFITSTLQQSASNLFSFGPSRTMGLAQKLYEGVEIGSDGPVGLITYMRTDSTRIEPEAIAEVRGYIETYFPKPYLEPKARVFGSQAGAQDAHEAIRPTSVALTPDLVRPYLERESHRLYTMIWNRFVASQMSDARYALTVFRIQAETEAGPGILESRGRIMIFDGFTRLWGESSTGSRKAEKGKEEAKAAGTVDGAKTRGEAGGAKAEGKAGSEGKTGTEEQLLPDIEAGSLLEKKELRPSQHFTKPPNRYTEAGLVKALEKEGIGRPSTYAPIIKTIRERGYVALEQRAFKATELGIAVTEVLKKNFPEIMDLRFTAGMEQDLDKIEQGQINWVKVMEGFYGKFHEKVVYASEHAEALKGRPYDGPERCPLCKSGMVVRYSRNGAFLSCSCYPECKGLRPMPGEGDNADEQEPVECPSCSRLMIVKTSRFGQKFFACSGYPECKTTKSVAQSGEADLPEIDHNCEDCGKPMVVKLSRFGKKFLACSTYPNCKNTHPLDAEGNIVFLPKVEGEICEKCGSAMAVKMGRRGPFLACTGYPKCRNAKPLPGEEGAASPASAKKAVGKAAAKKKAAATKKKTAAKKTAAPKKKTTAAKKTAVTKTKTAAVKTKTVAEKKTVAKKKTAAKKTKAAPKKTKEE</sequence>
<dbReference type="PROSITE" id="PS00396">
    <property type="entry name" value="TOPO_IA_1"/>
    <property type="match status" value="1"/>
</dbReference>
<name>A0ABY8MKH4_9SPIO</name>
<organism evidence="14 15">
    <name type="scientific">Candidatus Haliotispira prima</name>
    <dbReference type="NCBI Taxonomy" id="3034016"/>
    <lineage>
        <taxon>Bacteria</taxon>
        <taxon>Pseudomonadati</taxon>
        <taxon>Spirochaetota</taxon>
        <taxon>Spirochaetia</taxon>
        <taxon>Spirochaetales</taxon>
        <taxon>Spirochaetaceae</taxon>
        <taxon>Candidatus Haliotispira</taxon>
    </lineage>
</organism>
<dbReference type="SMART" id="SM00493">
    <property type="entry name" value="TOPRIM"/>
    <property type="match status" value="1"/>
</dbReference>
<feature type="region of interest" description="Disordered" evidence="11">
    <location>
        <begin position="910"/>
        <end position="984"/>
    </location>
</feature>
<evidence type="ECO:0000256" key="8">
    <source>
        <dbReference type="ARBA" id="ARBA00023125"/>
    </source>
</evidence>
<dbReference type="CDD" id="cd03363">
    <property type="entry name" value="TOPRIM_TopoIA_TopoI"/>
    <property type="match status" value="1"/>
</dbReference>
<dbReference type="InterPro" id="IPR003601">
    <property type="entry name" value="Topo_IA_2"/>
</dbReference>
<feature type="site" description="Interaction with DNA" evidence="10">
    <location>
        <position position="627"/>
    </location>
</feature>
<dbReference type="PROSITE" id="PS52039">
    <property type="entry name" value="TOPO_IA_2"/>
    <property type="match status" value="1"/>
</dbReference>
<feature type="domain" description="Topo IA-type catalytic" evidence="13">
    <location>
        <begin position="213"/>
        <end position="696"/>
    </location>
</feature>
<evidence type="ECO:0000256" key="9">
    <source>
        <dbReference type="ARBA" id="ARBA00023235"/>
    </source>
</evidence>
<dbReference type="Pfam" id="PF01751">
    <property type="entry name" value="Toprim"/>
    <property type="match status" value="1"/>
</dbReference>
<dbReference type="InterPro" id="IPR013826">
    <property type="entry name" value="Topo_IA_cen_sub3"/>
</dbReference>
<keyword evidence="3" id="KW-0479">Metal-binding</keyword>
<dbReference type="NCBIfam" id="TIGR01051">
    <property type="entry name" value="topA_bact"/>
    <property type="match status" value="1"/>
</dbReference>
<dbReference type="CDD" id="cd00186">
    <property type="entry name" value="TOP1Ac"/>
    <property type="match status" value="1"/>
</dbReference>
<dbReference type="Gene3D" id="1.10.460.10">
    <property type="entry name" value="Topoisomerase I, domain 2"/>
    <property type="match status" value="1"/>
</dbReference>
<dbReference type="InterPro" id="IPR013497">
    <property type="entry name" value="Topo_IA_cen"/>
</dbReference>
<dbReference type="InterPro" id="IPR034149">
    <property type="entry name" value="TOPRIM_TopoI"/>
</dbReference>
<dbReference type="InterPro" id="IPR023406">
    <property type="entry name" value="Topo_IA_AS"/>
</dbReference>
<evidence type="ECO:0000256" key="6">
    <source>
        <dbReference type="ARBA" id="ARBA00022842"/>
    </source>
</evidence>
<dbReference type="Pfam" id="PF01396">
    <property type="entry name" value="Zn_ribbon_Top1"/>
    <property type="match status" value="4"/>
</dbReference>
<keyword evidence="6" id="KW-0460">Magnesium</keyword>
<dbReference type="InterPro" id="IPR013825">
    <property type="entry name" value="Topo_IA_cen_sub2"/>
</dbReference>
<evidence type="ECO:0000256" key="4">
    <source>
        <dbReference type="ARBA" id="ARBA00022771"/>
    </source>
</evidence>
<feature type="site" description="Interaction with DNA" evidence="10">
    <location>
        <position position="239"/>
    </location>
</feature>
<evidence type="ECO:0000313" key="14">
    <source>
        <dbReference type="EMBL" id="WGK69309.1"/>
    </source>
</evidence>
<dbReference type="PRINTS" id="PR00417">
    <property type="entry name" value="PRTPISMRASEI"/>
</dbReference>
<protein>
    <recommendedName>
        <fullName evidence="10">DNA topoisomerase 1</fullName>
        <ecNumber evidence="10">5.6.2.1</ecNumber>
    </recommendedName>
    <alternativeName>
        <fullName evidence="10">DNA topoisomerase I</fullName>
    </alternativeName>
</protein>
<dbReference type="HAMAP" id="MF_00952">
    <property type="entry name" value="Topoisom_1_prok"/>
    <property type="match status" value="1"/>
</dbReference>
<gene>
    <name evidence="10 14" type="primary">topA</name>
    <name evidence="14" type="ORF">P0082_00190</name>
</gene>
<comment type="catalytic activity">
    <reaction evidence="1 10">
        <text>ATP-independent breakage of single-stranded DNA, followed by passage and rejoining.</text>
        <dbReference type="EC" id="5.6.2.1"/>
    </reaction>
</comment>
<feature type="site" description="Interaction with DNA" evidence="10">
    <location>
        <position position="224"/>
    </location>
</feature>
<dbReference type="InterPro" id="IPR003602">
    <property type="entry name" value="Topo_IA_DNA-bd_dom"/>
</dbReference>
<evidence type="ECO:0000256" key="10">
    <source>
        <dbReference type="HAMAP-Rule" id="MF_00952"/>
    </source>
</evidence>
<dbReference type="InterPro" id="IPR023405">
    <property type="entry name" value="Topo_IA_core_domain"/>
</dbReference>
<dbReference type="SMART" id="SM00436">
    <property type="entry name" value="TOP1Bc"/>
    <property type="match status" value="1"/>
</dbReference>
<dbReference type="Gene3D" id="3.40.50.140">
    <property type="match status" value="1"/>
</dbReference>
<comment type="caution">
    <text evidence="10">Lacks conserved residue(s) required for the propagation of feature annotation.</text>
</comment>
<feature type="compositionally biased region" description="Basic and acidic residues" evidence="11">
    <location>
        <begin position="553"/>
        <end position="565"/>
    </location>
</feature>
<dbReference type="Gene3D" id="1.10.290.10">
    <property type="entry name" value="Topoisomerase I, domain 4"/>
    <property type="match status" value="1"/>
</dbReference>
<comment type="function">
    <text evidence="10">Releases the supercoiling and torsional tension of DNA, which is introduced during the DNA replication and transcription, by transiently cleaving and rejoining one strand of the DNA duplex. Introduces a single-strand break via transesterification at a target site in duplex DNA. The scissile phosphodiester is attacked by the catalytic tyrosine of the enzyme, resulting in the formation of a DNA-(5'-phosphotyrosyl)-enzyme intermediate and the expulsion of a 3'-OH DNA strand. The free DNA strand then undergoes passage around the unbroken strand, thus removing DNA supercoils. Finally, in the religation step, the DNA 3'-OH attacks the covalent intermediate to expel the active-site tyrosine and restore the DNA phosphodiester backbone.</text>
</comment>
<feature type="site" description="Interaction with DNA" evidence="10">
    <location>
        <position position="394"/>
    </location>
</feature>
<keyword evidence="7 10" id="KW-0799">Topoisomerase</keyword>
<dbReference type="PANTHER" id="PTHR42785">
    <property type="entry name" value="DNA TOPOISOMERASE, TYPE IA, CORE"/>
    <property type="match status" value="1"/>
</dbReference>
<dbReference type="PANTHER" id="PTHR42785:SF1">
    <property type="entry name" value="DNA TOPOISOMERASE"/>
    <property type="match status" value="1"/>
</dbReference>
<dbReference type="InterPro" id="IPR028612">
    <property type="entry name" value="Topoisom_1_IA"/>
</dbReference>
<evidence type="ECO:0000259" key="12">
    <source>
        <dbReference type="PROSITE" id="PS50880"/>
    </source>
</evidence>
<dbReference type="Pfam" id="PF01131">
    <property type="entry name" value="Topoisom_bac"/>
    <property type="match status" value="1"/>
</dbReference>
<feature type="region of interest" description="Interaction with DNA" evidence="10">
    <location>
        <begin position="247"/>
        <end position="252"/>
    </location>
</feature>
<feature type="site" description="Interaction with DNA" evidence="10">
    <location>
        <position position="223"/>
    </location>
</feature>
<dbReference type="PROSITE" id="PS50880">
    <property type="entry name" value="TOPRIM"/>
    <property type="match status" value="1"/>
</dbReference>
<feature type="compositionally biased region" description="Basic and acidic residues" evidence="11">
    <location>
        <begin position="524"/>
        <end position="534"/>
    </location>
</feature>